<dbReference type="Proteomes" id="UP000807342">
    <property type="component" value="Unassembled WGS sequence"/>
</dbReference>
<dbReference type="OrthoDB" id="191139at2759"/>
<evidence type="ECO:0000313" key="4">
    <source>
        <dbReference type="EMBL" id="KAF9454693.1"/>
    </source>
</evidence>
<dbReference type="GO" id="GO:0016491">
    <property type="term" value="F:oxidoreductase activity"/>
    <property type="evidence" value="ECO:0007669"/>
    <property type="project" value="UniProtKB-KW"/>
</dbReference>
<dbReference type="Gene3D" id="3.40.50.720">
    <property type="entry name" value="NAD(P)-binding Rossmann-like Domain"/>
    <property type="match status" value="1"/>
</dbReference>
<dbReference type="PANTHER" id="PTHR24320:SF236">
    <property type="entry name" value="SHORT-CHAIN DEHYDROGENASE-RELATED"/>
    <property type="match status" value="1"/>
</dbReference>
<proteinExistence type="inferred from homology"/>
<sequence length="328" mass="36761">MWFPRSFADLRVVDIRAIIEQTFWIPKPTWTVDDIPDLTGKVVIVTGGNSGIGKETVKALLSHNARVYMLCRTAEKTERAIEDLERVTGKKAIHLHMDLSSMKSVKEGVSEFLGKEKELHLLINNAGVMFPPHSQLAEGYDLQFHTNVTGHWYLTSLLLPILLETAKHSAPKSVRVVHVASMGHYAAKSQPLDFGSFKAGPQRNKYRTDELYLQSKFGNIVVSNEFHRRFAEQGLVSIATNPGNINTELYRYVDTNPIIWFGKKLAGLYPPSSGAITQLYAGVSEEAGNYGGKFLIPWARLGKPRPETGDVQLGKELWTWLEEQVTNI</sequence>
<reference evidence="4" key="1">
    <citation type="submission" date="2020-11" db="EMBL/GenBank/DDBJ databases">
        <authorList>
            <consortium name="DOE Joint Genome Institute"/>
            <person name="Ahrendt S."/>
            <person name="Riley R."/>
            <person name="Andreopoulos W."/>
            <person name="Labutti K."/>
            <person name="Pangilinan J."/>
            <person name="Ruiz-Duenas F.J."/>
            <person name="Barrasa J.M."/>
            <person name="Sanchez-Garcia M."/>
            <person name="Camarero S."/>
            <person name="Miyauchi S."/>
            <person name="Serrano A."/>
            <person name="Linde D."/>
            <person name="Babiker R."/>
            <person name="Drula E."/>
            <person name="Ayuso-Fernandez I."/>
            <person name="Pacheco R."/>
            <person name="Padilla G."/>
            <person name="Ferreira P."/>
            <person name="Barriuso J."/>
            <person name="Kellner H."/>
            <person name="Castanera R."/>
            <person name="Alfaro M."/>
            <person name="Ramirez L."/>
            <person name="Pisabarro A.G."/>
            <person name="Kuo A."/>
            <person name="Tritt A."/>
            <person name="Lipzen A."/>
            <person name="He G."/>
            <person name="Yan M."/>
            <person name="Ng V."/>
            <person name="Cullen D."/>
            <person name="Martin F."/>
            <person name="Rosso M.-N."/>
            <person name="Henrissat B."/>
            <person name="Hibbett D."/>
            <person name="Martinez A.T."/>
            <person name="Grigoriev I.V."/>
        </authorList>
    </citation>
    <scope>NUCLEOTIDE SEQUENCE</scope>
    <source>
        <strain evidence="4">MF-IS2</strain>
    </source>
</reference>
<dbReference type="PRINTS" id="PR00081">
    <property type="entry name" value="GDHRDH"/>
</dbReference>
<dbReference type="Pfam" id="PF00106">
    <property type="entry name" value="adh_short"/>
    <property type="match status" value="1"/>
</dbReference>
<dbReference type="InterPro" id="IPR002347">
    <property type="entry name" value="SDR_fam"/>
</dbReference>
<keyword evidence="5" id="KW-1185">Reference proteome</keyword>
<dbReference type="SUPFAM" id="SSF51735">
    <property type="entry name" value="NAD(P)-binding Rossmann-fold domains"/>
    <property type="match status" value="1"/>
</dbReference>
<evidence type="ECO:0000256" key="3">
    <source>
        <dbReference type="ARBA" id="ARBA00023002"/>
    </source>
</evidence>
<keyword evidence="3" id="KW-0560">Oxidoreductase</keyword>
<evidence type="ECO:0000256" key="1">
    <source>
        <dbReference type="ARBA" id="ARBA00006484"/>
    </source>
</evidence>
<keyword evidence="2" id="KW-0521">NADP</keyword>
<gene>
    <name evidence="4" type="ORF">P691DRAFT_770229</name>
</gene>
<evidence type="ECO:0000256" key="2">
    <source>
        <dbReference type="ARBA" id="ARBA00022857"/>
    </source>
</evidence>
<comment type="caution">
    <text evidence="4">The sequence shown here is derived from an EMBL/GenBank/DDBJ whole genome shotgun (WGS) entry which is preliminary data.</text>
</comment>
<dbReference type="PANTHER" id="PTHR24320">
    <property type="entry name" value="RETINOL DEHYDROGENASE"/>
    <property type="match status" value="1"/>
</dbReference>
<dbReference type="EMBL" id="MU151052">
    <property type="protein sequence ID" value="KAF9454693.1"/>
    <property type="molecule type" value="Genomic_DNA"/>
</dbReference>
<dbReference type="InterPro" id="IPR036291">
    <property type="entry name" value="NAD(P)-bd_dom_sf"/>
</dbReference>
<accession>A0A9P5XPR9</accession>
<evidence type="ECO:0000313" key="5">
    <source>
        <dbReference type="Proteomes" id="UP000807342"/>
    </source>
</evidence>
<name>A0A9P5XPR9_9AGAR</name>
<protein>
    <submittedName>
        <fullName evidence="4">NAD(P)-binding protein</fullName>
    </submittedName>
</protein>
<dbReference type="AlphaFoldDB" id="A0A9P5XPR9"/>
<comment type="similarity">
    <text evidence="1">Belongs to the short-chain dehydrogenases/reductases (SDR) family.</text>
</comment>
<organism evidence="4 5">
    <name type="scientific">Macrolepiota fuliginosa MF-IS2</name>
    <dbReference type="NCBI Taxonomy" id="1400762"/>
    <lineage>
        <taxon>Eukaryota</taxon>
        <taxon>Fungi</taxon>
        <taxon>Dikarya</taxon>
        <taxon>Basidiomycota</taxon>
        <taxon>Agaricomycotina</taxon>
        <taxon>Agaricomycetes</taxon>
        <taxon>Agaricomycetidae</taxon>
        <taxon>Agaricales</taxon>
        <taxon>Agaricineae</taxon>
        <taxon>Agaricaceae</taxon>
        <taxon>Macrolepiota</taxon>
    </lineage>
</organism>